<dbReference type="Proteomes" id="UP000095287">
    <property type="component" value="Unplaced"/>
</dbReference>
<evidence type="ECO:0000313" key="1">
    <source>
        <dbReference type="Proteomes" id="UP000095287"/>
    </source>
</evidence>
<proteinExistence type="predicted"/>
<sequence>MDAAPWIFVDSVVGLFGKDTLNRLPREVRHPLWKDIVDLHHRNRVYYRVLLRKEEGGIKHVFTNWKFNVDPSIYTRLLREKGRFTRIVGVSDLTTDRHTT</sequence>
<dbReference type="AlphaFoldDB" id="A0A1I7Z7F0"/>
<keyword evidence="1" id="KW-1185">Reference proteome</keyword>
<reference evidence="2" key="1">
    <citation type="submission" date="2016-11" db="UniProtKB">
        <authorList>
            <consortium name="WormBaseParasite"/>
        </authorList>
    </citation>
    <scope>IDENTIFICATION</scope>
</reference>
<dbReference type="WBParaSite" id="L893_g23673.t1">
    <property type="protein sequence ID" value="L893_g23673.t1"/>
    <property type="gene ID" value="L893_g23673"/>
</dbReference>
<accession>A0A1I7Z7F0</accession>
<organism evidence="1 2">
    <name type="scientific">Steinernema glaseri</name>
    <dbReference type="NCBI Taxonomy" id="37863"/>
    <lineage>
        <taxon>Eukaryota</taxon>
        <taxon>Metazoa</taxon>
        <taxon>Ecdysozoa</taxon>
        <taxon>Nematoda</taxon>
        <taxon>Chromadorea</taxon>
        <taxon>Rhabditida</taxon>
        <taxon>Tylenchina</taxon>
        <taxon>Panagrolaimomorpha</taxon>
        <taxon>Strongyloidoidea</taxon>
        <taxon>Steinernematidae</taxon>
        <taxon>Steinernema</taxon>
    </lineage>
</organism>
<evidence type="ECO:0000313" key="2">
    <source>
        <dbReference type="WBParaSite" id="L893_g23673.t1"/>
    </source>
</evidence>
<protein>
    <submittedName>
        <fullName evidence="2">DUF72 domain-containing protein</fullName>
    </submittedName>
</protein>
<name>A0A1I7Z7F0_9BILA</name>